<evidence type="ECO:0000313" key="4">
    <source>
        <dbReference type="EMBL" id="MEQ3363075.1"/>
    </source>
</evidence>
<name>A0ABV1JDA8_9ACTN</name>
<dbReference type="Gene3D" id="3.90.10.10">
    <property type="entry name" value="Cytochrome C3"/>
    <property type="match status" value="1"/>
</dbReference>
<organism evidence="4 5">
    <name type="scientific">Raoultibacter massiliensis</name>
    <dbReference type="NCBI Taxonomy" id="1852371"/>
    <lineage>
        <taxon>Bacteria</taxon>
        <taxon>Bacillati</taxon>
        <taxon>Actinomycetota</taxon>
        <taxon>Coriobacteriia</taxon>
        <taxon>Eggerthellales</taxon>
        <taxon>Eggerthellaceae</taxon>
        <taxon>Raoultibacter</taxon>
    </lineage>
</organism>
<feature type="domain" description="Oxidoreductase molybdopterin-binding" evidence="3">
    <location>
        <begin position="266"/>
        <end position="407"/>
    </location>
</feature>
<dbReference type="RefSeq" id="WP_102375840.1">
    <property type="nucleotide sequence ID" value="NZ_DBFADM010000038.1"/>
</dbReference>
<protein>
    <submittedName>
        <fullName evidence="4">Molybdopterin-dependent oxidoreductase</fullName>
    </submittedName>
</protein>
<dbReference type="InterPro" id="IPR000572">
    <property type="entry name" value="OxRdtase_Mopterin-bd_dom"/>
</dbReference>
<keyword evidence="2" id="KW-0732">Signal</keyword>
<dbReference type="Gene3D" id="2.60.40.650">
    <property type="match status" value="1"/>
</dbReference>
<dbReference type="InterPro" id="IPR014756">
    <property type="entry name" value="Ig_E-set"/>
</dbReference>
<evidence type="ECO:0000259" key="3">
    <source>
        <dbReference type="Pfam" id="PF00174"/>
    </source>
</evidence>
<dbReference type="PANTHER" id="PTHR19372:SF7">
    <property type="entry name" value="SULFITE OXIDASE, MITOCHONDRIAL"/>
    <property type="match status" value="1"/>
</dbReference>
<evidence type="ECO:0000313" key="5">
    <source>
        <dbReference type="Proteomes" id="UP001487305"/>
    </source>
</evidence>
<feature type="signal peptide" evidence="2">
    <location>
        <begin position="1"/>
        <end position="22"/>
    </location>
</feature>
<dbReference type="SUPFAM" id="SSF48695">
    <property type="entry name" value="Multiheme cytochromes"/>
    <property type="match status" value="1"/>
</dbReference>
<dbReference type="EMBL" id="JBBNOP010000006">
    <property type="protein sequence ID" value="MEQ3363075.1"/>
    <property type="molecule type" value="Genomic_DNA"/>
</dbReference>
<dbReference type="Gene3D" id="3.90.420.10">
    <property type="entry name" value="Oxidoreductase, molybdopterin-binding domain"/>
    <property type="match status" value="1"/>
</dbReference>
<dbReference type="SUPFAM" id="SSF81296">
    <property type="entry name" value="E set domains"/>
    <property type="match status" value="1"/>
</dbReference>
<dbReference type="InterPro" id="IPR036280">
    <property type="entry name" value="Multihaem_cyt_sf"/>
</dbReference>
<accession>A0ABV1JDA8</accession>
<sequence>MGKAKTKLAIVLVLVCVMGALAACAPSSSESGGDAGEPAASPYADGKVGNKTGFDPEGPYIENIDQYPEAMDAADRNARNAEANKPSTYTDQFGFTVQPVPADPKGFNMTYLNAENRGCLSCHTTIEDALMSMDTWHTVGAMGYPTQLTVANCIGCHYSKVHGDQRPMSSNMHGIHNGKEGFIEMGGTCDSCHFVDGNGDFQMWDYVKYDQYRGITDLTAEEASLSVSYDQETITPDGQIFFEGMRQGSDPASWMTDDENYDEALADSWVVTIDGEVENPIEMTVTELVEKFGTETVVAKQNCLANGVAGGWIYQAEFTGVPISAILDYVKPAEGVQQALTVSADGAYQLNLPIKYYEIENALLVTEMNGKTLPPSQGYPIATCFPGTSSGYMVKQLEHITFSSDPTPMGKMPIGQLVKDPQTGTAIGLPNSAVLSHPDGVLLEGQAGKELTFEGYADGWDEPISKIEFSLDHGKTWTEVEMTEDYDLDKWVYWRINITPPEAGSYLLNIRTTSTMADGTERVCDRNTQFLFTVN</sequence>
<evidence type="ECO:0000256" key="1">
    <source>
        <dbReference type="SAM" id="MobiDB-lite"/>
    </source>
</evidence>
<gene>
    <name evidence="4" type="ORF">AAA083_08815</name>
</gene>
<evidence type="ECO:0000256" key="2">
    <source>
        <dbReference type="SAM" id="SignalP"/>
    </source>
</evidence>
<dbReference type="PROSITE" id="PS51257">
    <property type="entry name" value="PROKAR_LIPOPROTEIN"/>
    <property type="match status" value="1"/>
</dbReference>
<proteinExistence type="predicted"/>
<keyword evidence="5" id="KW-1185">Reference proteome</keyword>
<dbReference type="SUPFAM" id="SSF56524">
    <property type="entry name" value="Oxidoreductase molybdopterin-binding domain"/>
    <property type="match status" value="1"/>
</dbReference>
<feature type="region of interest" description="Disordered" evidence="1">
    <location>
        <begin position="27"/>
        <end position="55"/>
    </location>
</feature>
<feature type="chain" id="PRO_5045296614" evidence="2">
    <location>
        <begin position="23"/>
        <end position="535"/>
    </location>
</feature>
<dbReference type="InterPro" id="IPR036374">
    <property type="entry name" value="OxRdtase_Mopterin-bd_sf"/>
</dbReference>
<dbReference type="PANTHER" id="PTHR19372">
    <property type="entry name" value="SULFITE REDUCTASE"/>
    <property type="match status" value="1"/>
</dbReference>
<dbReference type="Proteomes" id="UP001487305">
    <property type="component" value="Unassembled WGS sequence"/>
</dbReference>
<comment type="caution">
    <text evidence="4">The sequence shown here is derived from an EMBL/GenBank/DDBJ whole genome shotgun (WGS) entry which is preliminary data.</text>
</comment>
<reference evidence="4 5" key="1">
    <citation type="submission" date="2024-04" db="EMBL/GenBank/DDBJ databases">
        <title>Human intestinal bacterial collection.</title>
        <authorList>
            <person name="Pauvert C."/>
            <person name="Hitch T.C.A."/>
            <person name="Clavel T."/>
        </authorList>
    </citation>
    <scope>NUCLEOTIDE SEQUENCE [LARGE SCALE GENOMIC DNA]</scope>
    <source>
        <strain evidence="4 5">CLA-KB-H42</strain>
    </source>
</reference>
<dbReference type="Pfam" id="PF00174">
    <property type="entry name" value="Oxidored_molyb"/>
    <property type="match status" value="1"/>
</dbReference>